<proteinExistence type="inferred from homology"/>
<evidence type="ECO:0000256" key="3">
    <source>
        <dbReference type="ARBA" id="ARBA00023136"/>
    </source>
</evidence>
<accession>A0A3D8RTL8</accession>
<comment type="caution">
    <text evidence="5">The sequence shown here is derived from an EMBL/GenBank/DDBJ whole genome shotgun (WGS) entry which is preliminary data.</text>
</comment>
<keyword evidence="1 4" id="KW-0812">Transmembrane</keyword>
<dbReference type="STRING" id="1849047.A0A3D8RTL8"/>
<keyword evidence="2 4" id="KW-1133">Transmembrane helix</keyword>
<evidence type="ECO:0000313" key="6">
    <source>
        <dbReference type="Proteomes" id="UP000256645"/>
    </source>
</evidence>
<dbReference type="InterPro" id="IPR038814">
    <property type="entry name" value="AIM11"/>
</dbReference>
<reference evidence="5 6" key="1">
    <citation type="journal article" date="2018" name="IMA Fungus">
        <title>IMA Genome-F 9: Draft genome sequence of Annulohypoxylon stygium, Aspergillus mulundensis, Berkeleyomyces basicola (syn. Thielaviopsis basicola), Ceratocystis smalleyi, two Cercospora beticola strains, Coleophoma cylindrospora, Fusarium fracticaudum, Phialophora cf. hyalina, and Morchella septimelata.</title>
        <authorList>
            <person name="Wingfield B.D."/>
            <person name="Bills G.F."/>
            <person name="Dong Y."/>
            <person name="Huang W."/>
            <person name="Nel W.J."/>
            <person name="Swalarsk-Parry B.S."/>
            <person name="Vaghefi N."/>
            <person name="Wilken P.M."/>
            <person name="An Z."/>
            <person name="de Beer Z.W."/>
            <person name="De Vos L."/>
            <person name="Chen L."/>
            <person name="Duong T.A."/>
            <person name="Gao Y."/>
            <person name="Hammerbacher A."/>
            <person name="Kikkert J.R."/>
            <person name="Li Y."/>
            <person name="Li H."/>
            <person name="Li K."/>
            <person name="Li Q."/>
            <person name="Liu X."/>
            <person name="Ma X."/>
            <person name="Naidoo K."/>
            <person name="Pethybridge S.J."/>
            <person name="Sun J."/>
            <person name="Steenkamp E.T."/>
            <person name="van der Nest M.A."/>
            <person name="van Wyk S."/>
            <person name="Wingfield M.J."/>
            <person name="Xiong C."/>
            <person name="Yue Q."/>
            <person name="Zhang X."/>
        </authorList>
    </citation>
    <scope>NUCLEOTIDE SEQUENCE [LARGE SCALE GENOMIC DNA]</scope>
    <source>
        <strain evidence="5 6">BP6252</strain>
    </source>
</reference>
<dbReference type="AlphaFoldDB" id="A0A3D8RTL8"/>
<keyword evidence="3 4" id="KW-0472">Membrane</keyword>
<organism evidence="5 6">
    <name type="scientific">Coleophoma cylindrospora</name>
    <dbReference type="NCBI Taxonomy" id="1849047"/>
    <lineage>
        <taxon>Eukaryota</taxon>
        <taxon>Fungi</taxon>
        <taxon>Dikarya</taxon>
        <taxon>Ascomycota</taxon>
        <taxon>Pezizomycotina</taxon>
        <taxon>Leotiomycetes</taxon>
        <taxon>Helotiales</taxon>
        <taxon>Dermateaceae</taxon>
        <taxon>Coleophoma</taxon>
    </lineage>
</organism>
<gene>
    <name evidence="4" type="primary">AIM11</name>
    <name evidence="5" type="ORF">BP6252_05490</name>
</gene>
<feature type="transmembrane region" description="Helical" evidence="4">
    <location>
        <begin position="81"/>
        <end position="104"/>
    </location>
</feature>
<dbReference type="Proteomes" id="UP000256645">
    <property type="component" value="Unassembled WGS sequence"/>
</dbReference>
<evidence type="ECO:0000256" key="1">
    <source>
        <dbReference type="ARBA" id="ARBA00022692"/>
    </source>
</evidence>
<dbReference type="GO" id="GO:0005739">
    <property type="term" value="C:mitochondrion"/>
    <property type="evidence" value="ECO:0007669"/>
    <property type="project" value="TreeGrafter"/>
</dbReference>
<dbReference type="EMBL" id="PDLM01000005">
    <property type="protein sequence ID" value="RDW77437.1"/>
    <property type="molecule type" value="Genomic_DNA"/>
</dbReference>
<dbReference type="OrthoDB" id="3558022at2759"/>
<evidence type="ECO:0000256" key="2">
    <source>
        <dbReference type="ARBA" id="ARBA00022989"/>
    </source>
</evidence>
<dbReference type="PANTHER" id="PTHR39136">
    <property type="entry name" value="ALTERED INHERITANCE OF MITOCHONDRIA PROTEIN 11"/>
    <property type="match status" value="1"/>
</dbReference>
<dbReference type="GO" id="GO:0016020">
    <property type="term" value="C:membrane"/>
    <property type="evidence" value="ECO:0007669"/>
    <property type="project" value="UniProtKB-SubCell"/>
</dbReference>
<sequence>MANSLPSPISIAPANTKPDYFSRRSRRQLSLFAAGVGFFGLTSIITRRALVRRYKATIPKFFQPNNRPTMEFDGALEAFEALSIATINVASVGMMAAGGLLWAFDISSIEDMRKKVRTNMGTEGLRNDQEEEEEIEEWMAGILGRKDEKLEQRARAREVRNQKKEKVVDGKS</sequence>
<keyword evidence="6" id="KW-1185">Reference proteome</keyword>
<protein>
    <recommendedName>
        <fullName evidence="4">Altered inheritance of mitochondria protein 11</fullName>
    </recommendedName>
</protein>
<name>A0A3D8RTL8_9HELO</name>
<feature type="transmembrane region" description="Helical" evidence="4">
    <location>
        <begin position="29"/>
        <end position="50"/>
    </location>
</feature>
<evidence type="ECO:0000313" key="5">
    <source>
        <dbReference type="EMBL" id="RDW77437.1"/>
    </source>
</evidence>
<comment type="similarity">
    <text evidence="4">Belongs to the AIM11 family.</text>
</comment>
<evidence type="ECO:0000256" key="4">
    <source>
        <dbReference type="RuleBase" id="RU367098"/>
    </source>
</evidence>
<comment type="subcellular location">
    <subcellularLocation>
        <location evidence="4">Membrane</location>
        <topology evidence="4">Multi-pass membrane protein</topology>
    </subcellularLocation>
</comment>
<dbReference type="PANTHER" id="PTHR39136:SF1">
    <property type="entry name" value="ALTERED INHERITANCE OF MITOCHONDRIA PROTEIN 11"/>
    <property type="match status" value="1"/>
</dbReference>